<dbReference type="Gene3D" id="3.10.450.50">
    <property type="match status" value="1"/>
</dbReference>
<dbReference type="InterPro" id="IPR032710">
    <property type="entry name" value="NTF2-like_dom_sf"/>
</dbReference>
<sequence length="166" mass="18363">MMLRPSLPLLGTAIISLAMSPVFAQSAKQESRAADTLHATVAALDEALFDAFNHCSDPAQLQRHADYFDEDIEFYHDLGGVTLTRGEMIANTAKNACGKYRRELVAGTLEAFPIKGYGALARGTHRFCKHDTDTCEGRADFVLLWREQAGRWQVTRAFSFAHGPDD</sequence>
<dbReference type="Pfam" id="PF14534">
    <property type="entry name" value="DUF4440"/>
    <property type="match status" value="1"/>
</dbReference>
<dbReference type="SUPFAM" id="SSF54427">
    <property type="entry name" value="NTF2-like"/>
    <property type="match status" value="1"/>
</dbReference>
<reference evidence="4" key="1">
    <citation type="journal article" date="2019" name="Int. J. Syst. Evol. Microbiol.">
        <title>The Global Catalogue of Microorganisms (GCM) 10K type strain sequencing project: providing services to taxonomists for standard genome sequencing and annotation.</title>
        <authorList>
            <consortium name="The Broad Institute Genomics Platform"/>
            <consortium name="The Broad Institute Genome Sequencing Center for Infectious Disease"/>
            <person name="Wu L."/>
            <person name="Ma J."/>
        </authorList>
    </citation>
    <scope>NUCLEOTIDE SEQUENCE [LARGE SCALE GENOMIC DNA]</scope>
    <source>
        <strain evidence="4">JCM 18392</strain>
    </source>
</reference>
<name>A0ABP9DWF0_9GAMM</name>
<keyword evidence="4" id="KW-1185">Reference proteome</keyword>
<dbReference type="Proteomes" id="UP001501323">
    <property type="component" value="Unassembled WGS sequence"/>
</dbReference>
<dbReference type="EMBL" id="BAABJY010000001">
    <property type="protein sequence ID" value="GAA4857125.1"/>
    <property type="molecule type" value="Genomic_DNA"/>
</dbReference>
<keyword evidence="1" id="KW-0732">Signal</keyword>
<proteinExistence type="predicted"/>
<dbReference type="RefSeq" id="WP_345294010.1">
    <property type="nucleotide sequence ID" value="NZ_BAABJY010000001.1"/>
</dbReference>
<feature type="chain" id="PRO_5045079006" description="DUF4440 domain-containing protein" evidence="1">
    <location>
        <begin position="25"/>
        <end position="166"/>
    </location>
</feature>
<organism evidence="3 4">
    <name type="scientific">Luteimonas vadosa</name>
    <dbReference type="NCBI Taxonomy" id="1165507"/>
    <lineage>
        <taxon>Bacteria</taxon>
        <taxon>Pseudomonadati</taxon>
        <taxon>Pseudomonadota</taxon>
        <taxon>Gammaproteobacteria</taxon>
        <taxon>Lysobacterales</taxon>
        <taxon>Lysobacteraceae</taxon>
        <taxon>Luteimonas</taxon>
    </lineage>
</organism>
<dbReference type="InterPro" id="IPR027843">
    <property type="entry name" value="DUF4440"/>
</dbReference>
<protein>
    <recommendedName>
        <fullName evidence="2">DUF4440 domain-containing protein</fullName>
    </recommendedName>
</protein>
<evidence type="ECO:0000313" key="3">
    <source>
        <dbReference type="EMBL" id="GAA4857125.1"/>
    </source>
</evidence>
<evidence type="ECO:0000256" key="1">
    <source>
        <dbReference type="SAM" id="SignalP"/>
    </source>
</evidence>
<feature type="signal peptide" evidence="1">
    <location>
        <begin position="1"/>
        <end position="24"/>
    </location>
</feature>
<evidence type="ECO:0000259" key="2">
    <source>
        <dbReference type="Pfam" id="PF14534"/>
    </source>
</evidence>
<accession>A0ABP9DWF0</accession>
<evidence type="ECO:0000313" key="4">
    <source>
        <dbReference type="Proteomes" id="UP001501323"/>
    </source>
</evidence>
<comment type="caution">
    <text evidence="3">The sequence shown here is derived from an EMBL/GenBank/DDBJ whole genome shotgun (WGS) entry which is preliminary data.</text>
</comment>
<gene>
    <name evidence="3" type="ORF">GCM10023332_06040</name>
</gene>
<feature type="domain" description="DUF4440" evidence="2">
    <location>
        <begin position="41"/>
        <end position="154"/>
    </location>
</feature>